<organism evidence="7 8">
    <name type="scientific">Novosphingobium tardum</name>
    <dbReference type="NCBI Taxonomy" id="1538021"/>
    <lineage>
        <taxon>Bacteria</taxon>
        <taxon>Pseudomonadati</taxon>
        <taxon>Pseudomonadota</taxon>
        <taxon>Alphaproteobacteria</taxon>
        <taxon>Sphingomonadales</taxon>
        <taxon>Sphingomonadaceae</taxon>
        <taxon>Novosphingobium</taxon>
    </lineage>
</organism>
<evidence type="ECO:0000256" key="3">
    <source>
        <dbReference type="SAM" id="MobiDB-lite"/>
    </source>
</evidence>
<keyword evidence="4" id="KW-0812">Transmembrane</keyword>
<feature type="domain" description="p-hydroxybenzoic acid efflux pump subunit AaeA-like beta-barrel" evidence="6">
    <location>
        <begin position="280"/>
        <end position="367"/>
    </location>
</feature>
<feature type="coiled-coil region" evidence="2">
    <location>
        <begin position="184"/>
        <end position="211"/>
    </location>
</feature>
<evidence type="ECO:0000256" key="2">
    <source>
        <dbReference type="SAM" id="Coils"/>
    </source>
</evidence>
<evidence type="ECO:0000313" key="8">
    <source>
        <dbReference type="Proteomes" id="UP001595828"/>
    </source>
</evidence>
<dbReference type="Pfam" id="PF25963">
    <property type="entry name" value="Beta-barrel_AAEA"/>
    <property type="match status" value="1"/>
</dbReference>
<dbReference type="Gene3D" id="2.40.50.100">
    <property type="match status" value="1"/>
</dbReference>
<dbReference type="RefSeq" id="WP_379537640.1">
    <property type="nucleotide sequence ID" value="NZ_JBHSDR010000003.1"/>
</dbReference>
<dbReference type="SUPFAM" id="SSF111369">
    <property type="entry name" value="HlyD-like secretion proteins"/>
    <property type="match status" value="2"/>
</dbReference>
<proteinExistence type="predicted"/>
<feature type="domain" description="Multidrug resistance protein MdtA-like barrel-sandwich hybrid" evidence="5">
    <location>
        <begin position="85"/>
        <end position="270"/>
    </location>
</feature>
<evidence type="ECO:0000259" key="6">
    <source>
        <dbReference type="Pfam" id="PF25963"/>
    </source>
</evidence>
<evidence type="ECO:0000313" key="7">
    <source>
        <dbReference type="EMBL" id="MFC4294176.1"/>
    </source>
</evidence>
<gene>
    <name evidence="7" type="ORF">ACFO0A_03780</name>
</gene>
<feature type="compositionally biased region" description="Low complexity" evidence="3">
    <location>
        <begin position="19"/>
        <end position="34"/>
    </location>
</feature>
<evidence type="ECO:0000259" key="5">
    <source>
        <dbReference type="Pfam" id="PF25917"/>
    </source>
</evidence>
<keyword evidence="4" id="KW-0472">Membrane</keyword>
<comment type="caution">
    <text evidence="7">The sequence shown here is derived from an EMBL/GenBank/DDBJ whole genome shotgun (WGS) entry which is preliminary data.</text>
</comment>
<sequence>MADADPATKIEAAPPPARPAAQPAAPARAPLPDAGIELDEQPKRSKWRLPLMMIVPLIVLIGGALWWFSGGDTVSTDNAYVKQDIVSVAGEVSGRIVEVNVRENQIVKKGDILFTIDDSPYRVAVEQANAQIAGAQANVTALSANVGATAADIAGARDDLALAQANYSREKALMDRGFNTRARMDAAQHEVASARDKIASIQADVARAQAQLATGSQVPGVNPAIAAGQAMRDKAQLELARTVVRAPADGRISQATRLQVGQMVAPGVPMLSIVREDGTRVDANFKETDLGRIRPGQPAVITVDAFPGVKFQGKVESIGAGTGSEFSVLPAQNATGNWVKVIQRVPVRIAIKPQADHPLVAGLSAVARIDVSSVK</sequence>
<feature type="region of interest" description="Disordered" evidence="3">
    <location>
        <begin position="1"/>
        <end position="34"/>
    </location>
</feature>
<keyword evidence="4" id="KW-1133">Transmembrane helix</keyword>
<dbReference type="Pfam" id="PF25917">
    <property type="entry name" value="BSH_RND"/>
    <property type="match status" value="1"/>
</dbReference>
<dbReference type="Proteomes" id="UP001595828">
    <property type="component" value="Unassembled WGS sequence"/>
</dbReference>
<name>A0ABV8RPJ4_9SPHN</name>
<dbReference type="PANTHER" id="PTHR30386">
    <property type="entry name" value="MEMBRANE FUSION SUBUNIT OF EMRAB-TOLC MULTIDRUG EFFLUX PUMP"/>
    <property type="match status" value="1"/>
</dbReference>
<keyword evidence="2" id="KW-0175">Coiled coil</keyword>
<comment type="subcellular location">
    <subcellularLocation>
        <location evidence="1">Cell envelope</location>
    </subcellularLocation>
</comment>
<dbReference type="PANTHER" id="PTHR30386:SF19">
    <property type="entry name" value="MULTIDRUG EXPORT PROTEIN EMRA-RELATED"/>
    <property type="match status" value="1"/>
</dbReference>
<dbReference type="Gene3D" id="1.10.287.470">
    <property type="entry name" value="Helix hairpin bin"/>
    <property type="match status" value="1"/>
</dbReference>
<dbReference type="EMBL" id="JBHSDR010000003">
    <property type="protein sequence ID" value="MFC4294176.1"/>
    <property type="molecule type" value="Genomic_DNA"/>
</dbReference>
<dbReference type="InterPro" id="IPR058625">
    <property type="entry name" value="MdtA-like_BSH"/>
</dbReference>
<dbReference type="InterPro" id="IPR058634">
    <property type="entry name" value="AaeA-lik-b-barrel"/>
</dbReference>
<dbReference type="Gene3D" id="2.40.30.170">
    <property type="match status" value="1"/>
</dbReference>
<protein>
    <submittedName>
        <fullName evidence="7">HlyD family secretion protein</fullName>
    </submittedName>
</protein>
<reference evidence="8" key="1">
    <citation type="journal article" date="2019" name="Int. J. Syst. Evol. Microbiol.">
        <title>The Global Catalogue of Microorganisms (GCM) 10K type strain sequencing project: providing services to taxonomists for standard genome sequencing and annotation.</title>
        <authorList>
            <consortium name="The Broad Institute Genomics Platform"/>
            <consortium name="The Broad Institute Genome Sequencing Center for Infectious Disease"/>
            <person name="Wu L."/>
            <person name="Ma J."/>
        </authorList>
    </citation>
    <scope>NUCLEOTIDE SEQUENCE [LARGE SCALE GENOMIC DNA]</scope>
    <source>
        <strain evidence="8">CGMCC 1.12989</strain>
    </source>
</reference>
<dbReference type="InterPro" id="IPR050739">
    <property type="entry name" value="MFP"/>
</dbReference>
<feature type="transmembrane region" description="Helical" evidence="4">
    <location>
        <begin position="49"/>
        <end position="68"/>
    </location>
</feature>
<evidence type="ECO:0000256" key="4">
    <source>
        <dbReference type="SAM" id="Phobius"/>
    </source>
</evidence>
<keyword evidence="8" id="KW-1185">Reference proteome</keyword>
<accession>A0ABV8RPJ4</accession>
<evidence type="ECO:0000256" key="1">
    <source>
        <dbReference type="ARBA" id="ARBA00004196"/>
    </source>
</evidence>